<gene>
    <name evidence="2" type="ORF">PMAYCL1PPCAC_13997</name>
</gene>
<keyword evidence="3" id="KW-1185">Reference proteome</keyword>
<accession>A0AAN5CGQ3</accession>
<dbReference type="AlphaFoldDB" id="A0AAN5CGQ3"/>
<dbReference type="Proteomes" id="UP001328107">
    <property type="component" value="Unassembled WGS sequence"/>
</dbReference>
<evidence type="ECO:0000256" key="1">
    <source>
        <dbReference type="SAM" id="MobiDB-lite"/>
    </source>
</evidence>
<feature type="compositionally biased region" description="Polar residues" evidence="1">
    <location>
        <begin position="37"/>
        <end position="47"/>
    </location>
</feature>
<sequence length="69" mass="8172">DLRVLQSILRFPRFCRFPSIRREFDHSQEFRTKSHSKSAGITRSGMSSLLRIRGKHRESINSFSDVRSY</sequence>
<protein>
    <submittedName>
        <fullName evidence="2">Uncharacterized protein</fullName>
    </submittedName>
</protein>
<comment type="caution">
    <text evidence="2">The sequence shown here is derived from an EMBL/GenBank/DDBJ whole genome shotgun (WGS) entry which is preliminary data.</text>
</comment>
<name>A0AAN5CGQ3_9BILA</name>
<evidence type="ECO:0000313" key="3">
    <source>
        <dbReference type="Proteomes" id="UP001328107"/>
    </source>
</evidence>
<proteinExistence type="predicted"/>
<organism evidence="2 3">
    <name type="scientific">Pristionchus mayeri</name>
    <dbReference type="NCBI Taxonomy" id="1317129"/>
    <lineage>
        <taxon>Eukaryota</taxon>
        <taxon>Metazoa</taxon>
        <taxon>Ecdysozoa</taxon>
        <taxon>Nematoda</taxon>
        <taxon>Chromadorea</taxon>
        <taxon>Rhabditida</taxon>
        <taxon>Rhabditina</taxon>
        <taxon>Diplogasteromorpha</taxon>
        <taxon>Diplogasteroidea</taxon>
        <taxon>Neodiplogasteridae</taxon>
        <taxon>Pristionchus</taxon>
    </lineage>
</organism>
<reference evidence="3" key="1">
    <citation type="submission" date="2022-10" db="EMBL/GenBank/DDBJ databases">
        <title>Genome assembly of Pristionchus species.</title>
        <authorList>
            <person name="Yoshida K."/>
            <person name="Sommer R.J."/>
        </authorList>
    </citation>
    <scope>NUCLEOTIDE SEQUENCE [LARGE SCALE GENOMIC DNA]</scope>
    <source>
        <strain evidence="3">RS5460</strain>
    </source>
</reference>
<dbReference type="EMBL" id="BTRK01000003">
    <property type="protein sequence ID" value="GMR43802.1"/>
    <property type="molecule type" value="Genomic_DNA"/>
</dbReference>
<feature type="non-terminal residue" evidence="2">
    <location>
        <position position="1"/>
    </location>
</feature>
<evidence type="ECO:0000313" key="2">
    <source>
        <dbReference type="EMBL" id="GMR43802.1"/>
    </source>
</evidence>
<feature type="region of interest" description="Disordered" evidence="1">
    <location>
        <begin position="28"/>
        <end position="47"/>
    </location>
</feature>